<gene>
    <name evidence="1" type="ORF">BP6252_05841</name>
</gene>
<dbReference type="InterPro" id="IPR022025">
    <property type="entry name" value="Amidoligase_2"/>
</dbReference>
<evidence type="ECO:0008006" key="3">
    <source>
        <dbReference type="Google" id="ProtNLM"/>
    </source>
</evidence>
<dbReference type="EMBL" id="PDLM01000005">
    <property type="protein sequence ID" value="RDW77788.1"/>
    <property type="molecule type" value="Genomic_DNA"/>
</dbReference>
<dbReference type="Proteomes" id="UP000256645">
    <property type="component" value="Unassembled WGS sequence"/>
</dbReference>
<sequence length="524" mass="58646">MPSIQAGEKAAIVLKVDEGISVNSSKGLSYGIELELVFAFHESELRNNPSPALSPGMEIAKDLSLSLRRTAAFTIVRGTPLHIYNSWGKRPKHDPYAVPAPYTTEPQQILFDHLTNKDLMARFDIRDTMTWKEKAHQNYKRWLITKDYTVCGVGSHNLPEWLPNIVDASNHPKRGQASWDSIGLEIVSPVMHTQRAANRREIQEVVQALQKPGNGTGGFITNQCGFHVHVEAPTDPKVLKTLALLILVYEEEISRLHPPCRQPSHPCAGNNLESNRQMLTAKHRSGNETSPEVGSADCSTKALRSQLDWKAMVQCFDDYVPEDDDIDYNLSRFMNGPATALEPLGARGRLVNFTALARHLMPLEAGRARTVEFRQARGTLDHNDIAHWVDFCTGLVQLAHALSGDESRFSARFEGWDDLISSGPGKKNGIDVFDLMADIGLCGEAIRYWEERVDRYQNCETGGPLDRTDLEDEIASLKRDGDWAGEQEEDFDLCGNYEEDSDECVLARLQVHEILSWNAESLVE</sequence>
<dbReference type="OrthoDB" id="412402at2759"/>
<evidence type="ECO:0000313" key="1">
    <source>
        <dbReference type="EMBL" id="RDW77788.1"/>
    </source>
</evidence>
<name>A0A3D8RUY2_9HELO</name>
<accession>A0A3D8RUY2</accession>
<dbReference type="Pfam" id="PF12224">
    <property type="entry name" value="Amidoligase_2"/>
    <property type="match status" value="1"/>
</dbReference>
<protein>
    <recommendedName>
        <fullName evidence="3">Amidoligase enzyme-domain-containing protein</fullName>
    </recommendedName>
</protein>
<evidence type="ECO:0000313" key="2">
    <source>
        <dbReference type="Proteomes" id="UP000256645"/>
    </source>
</evidence>
<comment type="caution">
    <text evidence="1">The sequence shown here is derived from an EMBL/GenBank/DDBJ whole genome shotgun (WGS) entry which is preliminary data.</text>
</comment>
<reference evidence="1 2" key="1">
    <citation type="journal article" date="2018" name="IMA Fungus">
        <title>IMA Genome-F 9: Draft genome sequence of Annulohypoxylon stygium, Aspergillus mulundensis, Berkeleyomyces basicola (syn. Thielaviopsis basicola), Ceratocystis smalleyi, two Cercospora beticola strains, Coleophoma cylindrospora, Fusarium fracticaudum, Phialophora cf. hyalina, and Morchella septimelata.</title>
        <authorList>
            <person name="Wingfield B.D."/>
            <person name="Bills G.F."/>
            <person name="Dong Y."/>
            <person name="Huang W."/>
            <person name="Nel W.J."/>
            <person name="Swalarsk-Parry B.S."/>
            <person name="Vaghefi N."/>
            <person name="Wilken P.M."/>
            <person name="An Z."/>
            <person name="de Beer Z.W."/>
            <person name="De Vos L."/>
            <person name="Chen L."/>
            <person name="Duong T.A."/>
            <person name="Gao Y."/>
            <person name="Hammerbacher A."/>
            <person name="Kikkert J.R."/>
            <person name="Li Y."/>
            <person name="Li H."/>
            <person name="Li K."/>
            <person name="Li Q."/>
            <person name="Liu X."/>
            <person name="Ma X."/>
            <person name="Naidoo K."/>
            <person name="Pethybridge S.J."/>
            <person name="Sun J."/>
            <person name="Steenkamp E.T."/>
            <person name="van der Nest M.A."/>
            <person name="van Wyk S."/>
            <person name="Wingfield M.J."/>
            <person name="Xiong C."/>
            <person name="Yue Q."/>
            <person name="Zhang X."/>
        </authorList>
    </citation>
    <scope>NUCLEOTIDE SEQUENCE [LARGE SCALE GENOMIC DNA]</scope>
    <source>
        <strain evidence="1 2">BP6252</strain>
    </source>
</reference>
<proteinExistence type="predicted"/>
<keyword evidence="2" id="KW-1185">Reference proteome</keyword>
<dbReference type="PANTHER" id="PTHR36847:SF1">
    <property type="entry name" value="AMIDOLIGASE ENZYME"/>
    <property type="match status" value="1"/>
</dbReference>
<organism evidence="1 2">
    <name type="scientific">Coleophoma cylindrospora</name>
    <dbReference type="NCBI Taxonomy" id="1849047"/>
    <lineage>
        <taxon>Eukaryota</taxon>
        <taxon>Fungi</taxon>
        <taxon>Dikarya</taxon>
        <taxon>Ascomycota</taxon>
        <taxon>Pezizomycotina</taxon>
        <taxon>Leotiomycetes</taxon>
        <taxon>Helotiales</taxon>
        <taxon>Dermateaceae</taxon>
        <taxon>Coleophoma</taxon>
    </lineage>
</organism>
<dbReference type="STRING" id="1849047.A0A3D8RUY2"/>
<dbReference type="PANTHER" id="PTHR36847">
    <property type="entry name" value="AMIDOLIGASE ENZYME"/>
    <property type="match status" value="1"/>
</dbReference>
<dbReference type="AlphaFoldDB" id="A0A3D8RUY2"/>